<dbReference type="PANTHER" id="PTHR11730:SF6">
    <property type="entry name" value="AMMONIUM TRANSPORTER"/>
    <property type="match status" value="1"/>
</dbReference>
<feature type="transmembrane region" description="Helical" evidence="8">
    <location>
        <begin position="101"/>
        <end position="121"/>
    </location>
</feature>
<evidence type="ECO:0000259" key="9">
    <source>
        <dbReference type="Pfam" id="PF00909"/>
    </source>
</evidence>
<dbReference type="InterPro" id="IPR001905">
    <property type="entry name" value="Ammonium_transpt"/>
</dbReference>
<dbReference type="SUPFAM" id="SSF111352">
    <property type="entry name" value="Ammonium transporter"/>
    <property type="match status" value="1"/>
</dbReference>
<feature type="transmembrane region" description="Helical" evidence="8">
    <location>
        <begin position="273"/>
        <end position="306"/>
    </location>
</feature>
<feature type="transmembrane region" description="Helical" evidence="8">
    <location>
        <begin position="205"/>
        <end position="222"/>
    </location>
</feature>
<evidence type="ECO:0000256" key="5">
    <source>
        <dbReference type="ARBA" id="ARBA00022989"/>
    </source>
</evidence>
<evidence type="ECO:0000313" key="11">
    <source>
        <dbReference type="Proteomes" id="UP000467637"/>
    </source>
</evidence>
<feature type="transmembrane region" description="Helical" evidence="8">
    <location>
        <begin position="50"/>
        <end position="70"/>
    </location>
</feature>
<dbReference type="PANTHER" id="PTHR11730">
    <property type="entry name" value="AMMONIUM TRANSPORTER"/>
    <property type="match status" value="1"/>
</dbReference>
<organism evidence="10 11">
    <name type="scientific">Paenibacillus anseongense</name>
    <dbReference type="NCBI Taxonomy" id="2682845"/>
    <lineage>
        <taxon>Bacteria</taxon>
        <taxon>Bacillati</taxon>
        <taxon>Bacillota</taxon>
        <taxon>Bacilli</taxon>
        <taxon>Bacillales</taxon>
        <taxon>Paenibacillaceae</taxon>
        <taxon>Paenibacillus</taxon>
    </lineage>
</organism>
<sequence>MDQIQQLSSGLDTIWVVLTAAMILLMEGGFALLEAGFVRQKNAVSIIMKVFVDIAFGALIFYFIGFALMYGKDAGGIIGTSGFFMGGDLTHIALNISHETYWLFQCAFVIAVISIVSGAVAERINFRAYILYTIAMTGLIYPIAGHWVWSVGGWLGKLGMVDFAGSAVIHALGGFSALAAAVIIGPRIGKFSANGTANIVPPSNLPLASVGAFILWFGWFGFNSGSTLSATNTSIGHIAVTTMLAAAAGCATCILFTMLRYRKADPPMVINGALAGLVGITAGCAFVSDIAAIFIGAVCGIAMVYATEMLEARQIDDPVGAFPVHGISGSIGTLAVGLFAQPDAIREGTAGLFYGGGFGLLGVQALGLVTVCIWGFALTWGVMKLINLIVPLRVSSDEELVGLDVGIHGVPAYSQEDGFLDLEQLKKG</sequence>
<feature type="domain" description="Ammonium transporter AmtB-like" evidence="9">
    <location>
        <begin position="15"/>
        <end position="413"/>
    </location>
</feature>
<evidence type="ECO:0000256" key="7">
    <source>
        <dbReference type="ARBA" id="ARBA00023177"/>
    </source>
</evidence>
<dbReference type="InterPro" id="IPR029020">
    <property type="entry name" value="Ammonium/urea_transptr"/>
</dbReference>
<feature type="transmembrane region" description="Helical" evidence="8">
    <location>
        <begin position="352"/>
        <end position="377"/>
    </location>
</feature>
<dbReference type="Pfam" id="PF00909">
    <property type="entry name" value="Ammonium_transp"/>
    <property type="match status" value="1"/>
</dbReference>
<gene>
    <name evidence="10" type="primary">amt</name>
    <name evidence="10" type="ORF">GON05_12890</name>
</gene>
<dbReference type="Proteomes" id="UP000467637">
    <property type="component" value="Unassembled WGS sequence"/>
</dbReference>
<comment type="subcellular location">
    <subcellularLocation>
        <location evidence="8">Cell membrane</location>
        <topology evidence="8">Multi-pass membrane protein</topology>
    </subcellularLocation>
    <subcellularLocation>
        <location evidence="1">Membrane</location>
        <topology evidence="1">Multi-pass membrane protein</topology>
    </subcellularLocation>
</comment>
<feature type="transmembrane region" description="Helical" evidence="8">
    <location>
        <begin position="128"/>
        <end position="149"/>
    </location>
</feature>
<evidence type="ECO:0000256" key="3">
    <source>
        <dbReference type="ARBA" id="ARBA00022448"/>
    </source>
</evidence>
<proteinExistence type="inferred from homology"/>
<evidence type="ECO:0000256" key="8">
    <source>
        <dbReference type="RuleBase" id="RU362002"/>
    </source>
</evidence>
<comment type="caution">
    <text evidence="10">The sequence shown here is derived from an EMBL/GenBank/DDBJ whole genome shotgun (WGS) entry which is preliminary data.</text>
</comment>
<feature type="transmembrane region" description="Helical" evidence="8">
    <location>
        <begin position="161"/>
        <end position="184"/>
    </location>
</feature>
<dbReference type="NCBIfam" id="TIGR00836">
    <property type="entry name" value="amt"/>
    <property type="match status" value="1"/>
</dbReference>
<evidence type="ECO:0000256" key="2">
    <source>
        <dbReference type="ARBA" id="ARBA00005887"/>
    </source>
</evidence>
<evidence type="ECO:0000256" key="6">
    <source>
        <dbReference type="ARBA" id="ARBA00023136"/>
    </source>
</evidence>
<comment type="similarity">
    <text evidence="2 8">Belongs to the ammonia transporter channel (TC 1.A.11.2) family.</text>
</comment>
<feature type="transmembrane region" description="Helical" evidence="8">
    <location>
        <begin position="318"/>
        <end position="340"/>
    </location>
</feature>
<keyword evidence="6 8" id="KW-0472">Membrane</keyword>
<name>A0ABW9U7Y8_9BACL</name>
<accession>A0ABW9U7Y8</accession>
<dbReference type="RefSeq" id="WP_157319525.1">
    <property type="nucleotide sequence ID" value="NZ_WSEM01000012.1"/>
</dbReference>
<feature type="transmembrane region" description="Helical" evidence="8">
    <location>
        <begin position="14"/>
        <end position="38"/>
    </location>
</feature>
<evidence type="ECO:0000313" key="10">
    <source>
        <dbReference type="EMBL" id="MVQ35546.1"/>
    </source>
</evidence>
<dbReference type="InterPro" id="IPR024041">
    <property type="entry name" value="NH4_transpt_AmtB-like_dom"/>
</dbReference>
<reference evidence="10 11" key="1">
    <citation type="submission" date="2019-12" db="EMBL/GenBank/DDBJ databases">
        <authorList>
            <person name="Huq M.A."/>
        </authorList>
    </citation>
    <scope>NUCLEOTIDE SEQUENCE [LARGE SCALE GENOMIC DNA]</scope>
    <source>
        <strain evidence="10 11">MAH-34</strain>
    </source>
</reference>
<feature type="transmembrane region" description="Helical" evidence="8">
    <location>
        <begin position="234"/>
        <end position="261"/>
    </location>
</feature>
<keyword evidence="5 8" id="KW-1133">Transmembrane helix</keyword>
<evidence type="ECO:0000256" key="1">
    <source>
        <dbReference type="ARBA" id="ARBA00004141"/>
    </source>
</evidence>
<dbReference type="PROSITE" id="PS01219">
    <property type="entry name" value="AMMONIUM_TRANSP"/>
    <property type="match status" value="1"/>
</dbReference>
<keyword evidence="7 8" id="KW-0924">Ammonia transport</keyword>
<protein>
    <recommendedName>
        <fullName evidence="8">Ammonium transporter</fullName>
    </recommendedName>
</protein>
<dbReference type="EMBL" id="WSEM01000012">
    <property type="protein sequence ID" value="MVQ35546.1"/>
    <property type="molecule type" value="Genomic_DNA"/>
</dbReference>
<keyword evidence="11" id="KW-1185">Reference proteome</keyword>
<keyword evidence="3 8" id="KW-0813">Transport</keyword>
<dbReference type="InterPro" id="IPR018047">
    <property type="entry name" value="Ammonium_transpt_CS"/>
</dbReference>
<evidence type="ECO:0000256" key="4">
    <source>
        <dbReference type="ARBA" id="ARBA00022692"/>
    </source>
</evidence>
<keyword evidence="4 8" id="KW-0812">Transmembrane</keyword>
<dbReference type="Gene3D" id="1.10.3430.10">
    <property type="entry name" value="Ammonium transporter AmtB like domains"/>
    <property type="match status" value="1"/>
</dbReference>